<dbReference type="EMBL" id="WSFO01000001">
    <property type="protein sequence ID" value="KAE9632409.1"/>
    <property type="molecule type" value="Genomic_DNA"/>
</dbReference>
<evidence type="ECO:0000256" key="1">
    <source>
        <dbReference type="SAM" id="MobiDB-lite"/>
    </source>
</evidence>
<evidence type="ECO:0000313" key="4">
    <source>
        <dbReference type="Proteomes" id="UP000441586"/>
    </source>
</evidence>
<accession>A0A6A4RKM2</accession>
<keyword evidence="2" id="KW-0732">Signal</keyword>
<feature type="chain" id="PRO_5025354852" description="Nickel/cobalt transporter regulator" evidence="2">
    <location>
        <begin position="20"/>
        <end position="121"/>
    </location>
</feature>
<dbReference type="Gene3D" id="3.10.450.160">
    <property type="entry name" value="inner membrane protein cigr"/>
    <property type="match status" value="1"/>
</dbReference>
<dbReference type="Proteomes" id="UP000441586">
    <property type="component" value="Unassembled WGS sequence"/>
</dbReference>
<feature type="signal peptide" evidence="2">
    <location>
        <begin position="1"/>
        <end position="19"/>
    </location>
</feature>
<proteinExistence type="predicted"/>
<reference evidence="3 4" key="1">
    <citation type="submission" date="2019-12" db="EMBL/GenBank/DDBJ databases">
        <authorList>
            <person name="Zhang Y.-J."/>
        </authorList>
    </citation>
    <scope>NUCLEOTIDE SEQUENCE [LARGE SCALE GENOMIC DNA]</scope>
    <source>
        <strain evidence="3 4">H18S-6</strain>
    </source>
</reference>
<sequence length="121" mass="12821">MKRLMMTSLVTAVSVFAFGAAELAEAKNANNGRGKPGKNISIGAGNGNAAKAVPPGQIKRYTRGAKLPGDVQFDSISDLSKWKLKPLSGGEKYIKVDNEILRVSDTMKVLAVMGLISELSN</sequence>
<protein>
    <recommendedName>
        <fullName evidence="5">Nickel/cobalt transporter regulator</fullName>
    </recommendedName>
</protein>
<evidence type="ECO:0000256" key="2">
    <source>
        <dbReference type="SAM" id="SignalP"/>
    </source>
</evidence>
<feature type="region of interest" description="Disordered" evidence="1">
    <location>
        <begin position="27"/>
        <end position="55"/>
    </location>
</feature>
<comment type="caution">
    <text evidence="3">The sequence shown here is derived from an EMBL/GenBank/DDBJ whole genome shotgun (WGS) entry which is preliminary data.</text>
</comment>
<organism evidence="3 4">
    <name type="scientific">Parasedimentitalea maritima</name>
    <dbReference type="NCBI Taxonomy" id="2578117"/>
    <lineage>
        <taxon>Bacteria</taxon>
        <taxon>Pseudomonadati</taxon>
        <taxon>Pseudomonadota</taxon>
        <taxon>Alphaproteobacteria</taxon>
        <taxon>Rhodobacterales</taxon>
        <taxon>Paracoccaceae</taxon>
        <taxon>Parasedimentitalea</taxon>
    </lineage>
</organism>
<gene>
    <name evidence="3" type="ORF">GP644_01125</name>
</gene>
<dbReference type="AlphaFoldDB" id="A0A6A4RKM2"/>
<evidence type="ECO:0000313" key="3">
    <source>
        <dbReference type="EMBL" id="KAE9632409.1"/>
    </source>
</evidence>
<evidence type="ECO:0008006" key="5">
    <source>
        <dbReference type="Google" id="ProtNLM"/>
    </source>
</evidence>
<dbReference type="RefSeq" id="WP_158976393.1">
    <property type="nucleotide sequence ID" value="NZ_WSFO01000001.1"/>
</dbReference>
<name>A0A6A4RKM2_9RHOB</name>